<evidence type="ECO:0000313" key="2">
    <source>
        <dbReference type="Proteomes" id="UP000050509"/>
    </source>
</evidence>
<name>A0A0P9CU23_9CHLR</name>
<accession>A0A0P9CU23</accession>
<gene>
    <name evidence="1" type="ORF">SE17_34245</name>
</gene>
<proteinExistence type="predicted"/>
<sequence>MAVGTQNEATRVAWIEHTLQKIPAGARLLDAGAGERQFERFCAHLQYVAQDFAQYDGQGDGTGLQTGAWDQSKLDIVSDIASIPEPDASFDAIMCTEVFEHIPHPAQAMAEFARLLRPGGWLLVTAPFCSLTHFAPYHFYTGFSKYFYDHYLAQHDFELLDFQRNGNYFEYVAQETRRIPHMAGQHASGRLRLHERLALRVLLGALGRFSAADTGSAEILCFGCHVFARKRGAS</sequence>
<protein>
    <recommendedName>
        <fullName evidence="3">Methyltransferase type 11</fullName>
    </recommendedName>
</protein>
<organism evidence="1 2">
    <name type="scientific">Kouleothrix aurantiaca</name>
    <dbReference type="NCBI Taxonomy" id="186479"/>
    <lineage>
        <taxon>Bacteria</taxon>
        <taxon>Bacillati</taxon>
        <taxon>Chloroflexota</taxon>
        <taxon>Chloroflexia</taxon>
        <taxon>Chloroflexales</taxon>
        <taxon>Roseiflexineae</taxon>
        <taxon>Roseiflexaceae</taxon>
        <taxon>Kouleothrix</taxon>
    </lineage>
</organism>
<dbReference type="AlphaFoldDB" id="A0A0P9CU23"/>
<dbReference type="CDD" id="cd02440">
    <property type="entry name" value="AdoMet_MTases"/>
    <property type="match status" value="1"/>
</dbReference>
<keyword evidence="2" id="KW-1185">Reference proteome</keyword>
<dbReference type="PANTHER" id="PTHR43591">
    <property type="entry name" value="METHYLTRANSFERASE"/>
    <property type="match status" value="1"/>
</dbReference>
<dbReference type="InterPro" id="IPR029063">
    <property type="entry name" value="SAM-dependent_MTases_sf"/>
</dbReference>
<dbReference type="Proteomes" id="UP000050509">
    <property type="component" value="Unassembled WGS sequence"/>
</dbReference>
<reference evidence="1 2" key="1">
    <citation type="submission" date="2015-09" db="EMBL/GenBank/DDBJ databases">
        <title>Draft genome sequence of Kouleothrix aurantiaca JCM 19913.</title>
        <authorList>
            <person name="Hemp J."/>
        </authorList>
    </citation>
    <scope>NUCLEOTIDE SEQUENCE [LARGE SCALE GENOMIC DNA]</scope>
    <source>
        <strain evidence="1 2">COM-B</strain>
    </source>
</reference>
<dbReference type="Pfam" id="PF13489">
    <property type="entry name" value="Methyltransf_23"/>
    <property type="match status" value="1"/>
</dbReference>
<evidence type="ECO:0000313" key="1">
    <source>
        <dbReference type="EMBL" id="KPV49150.1"/>
    </source>
</evidence>
<evidence type="ECO:0008006" key="3">
    <source>
        <dbReference type="Google" id="ProtNLM"/>
    </source>
</evidence>
<comment type="caution">
    <text evidence="1">The sequence shown here is derived from an EMBL/GenBank/DDBJ whole genome shotgun (WGS) entry which is preliminary data.</text>
</comment>
<dbReference type="Gene3D" id="3.40.50.150">
    <property type="entry name" value="Vaccinia Virus protein VP39"/>
    <property type="match status" value="1"/>
</dbReference>
<dbReference type="EMBL" id="LJCR01002164">
    <property type="protein sequence ID" value="KPV49150.1"/>
    <property type="molecule type" value="Genomic_DNA"/>
</dbReference>
<dbReference type="SUPFAM" id="SSF53335">
    <property type="entry name" value="S-adenosyl-L-methionine-dependent methyltransferases"/>
    <property type="match status" value="1"/>
</dbReference>
<dbReference type="PATRIC" id="fig|186479.3.peg.4130"/>